<evidence type="ECO:0000256" key="5">
    <source>
        <dbReference type="ARBA" id="ARBA00023015"/>
    </source>
</evidence>
<dbReference type="PANTHER" id="PTHR33221">
    <property type="entry name" value="WINGED HELIX-TURN-HELIX TRANSCRIPTIONAL REGULATOR, RRF2 FAMILY"/>
    <property type="match status" value="1"/>
</dbReference>
<keyword evidence="3" id="KW-0408">Iron</keyword>
<evidence type="ECO:0000313" key="8">
    <source>
        <dbReference type="Proteomes" id="UP000190667"/>
    </source>
</evidence>
<dbReference type="EMBL" id="MRUL01000004">
    <property type="protein sequence ID" value="OON40350.1"/>
    <property type="molecule type" value="Genomic_DNA"/>
</dbReference>
<protein>
    <submittedName>
        <fullName evidence="7">Transcriptional regulator</fullName>
    </submittedName>
</protein>
<evidence type="ECO:0000256" key="6">
    <source>
        <dbReference type="ARBA" id="ARBA00023163"/>
    </source>
</evidence>
<name>A0A1S8YMR2_9GAMM</name>
<dbReference type="InterPro" id="IPR000944">
    <property type="entry name" value="Tscrpt_reg_Rrf2"/>
</dbReference>
<dbReference type="STRING" id="1926881.BTJ39_08010"/>
<dbReference type="Gene3D" id="1.10.10.10">
    <property type="entry name" value="Winged helix-like DNA-binding domain superfamily/Winged helix DNA-binding domain"/>
    <property type="match status" value="1"/>
</dbReference>
<dbReference type="GO" id="GO:0051537">
    <property type="term" value="F:2 iron, 2 sulfur cluster binding"/>
    <property type="evidence" value="ECO:0007669"/>
    <property type="project" value="UniProtKB-KW"/>
</dbReference>
<dbReference type="InterPro" id="IPR036388">
    <property type="entry name" value="WH-like_DNA-bd_sf"/>
</dbReference>
<dbReference type="SUPFAM" id="SSF46785">
    <property type="entry name" value="Winged helix' DNA-binding domain"/>
    <property type="match status" value="1"/>
</dbReference>
<proteinExistence type="predicted"/>
<dbReference type="Pfam" id="PF02082">
    <property type="entry name" value="Rrf2"/>
    <property type="match status" value="1"/>
</dbReference>
<dbReference type="GO" id="GO:0005829">
    <property type="term" value="C:cytosol"/>
    <property type="evidence" value="ECO:0007669"/>
    <property type="project" value="TreeGrafter"/>
</dbReference>
<comment type="caution">
    <text evidence="7">The sequence shown here is derived from an EMBL/GenBank/DDBJ whole genome shotgun (WGS) entry which is preliminary data.</text>
</comment>
<accession>A0A1S8YMR2</accession>
<reference evidence="7 8" key="1">
    <citation type="submission" date="2016-12" db="EMBL/GenBank/DDBJ databases">
        <title>Izhakiella australiana sp. nov. of genus Izhakiella isolated from Australian desert.</title>
        <authorList>
            <person name="Ji M."/>
        </authorList>
    </citation>
    <scope>NUCLEOTIDE SEQUENCE [LARGE SCALE GENOMIC DNA]</scope>
    <source>
        <strain evidence="7 8">D4N98</strain>
    </source>
</reference>
<sequence>MLDLRFPTALQMVLGVAMAEREGRRSTSKILAMGLEANPSFVRKLMVPLTRDGIIVSTLGRCGTIRLGRSAEDITLCDIYTSVIEDKPLLPQRPEVEARCVVSANTCWFFKELAFEAEQASMKVLKSKTVADALREICERDRRNPEGAKPMMCRTQKVNEFER</sequence>
<organism evidence="7 8">
    <name type="scientific">Izhakiella australiensis</name>
    <dbReference type="NCBI Taxonomy" id="1926881"/>
    <lineage>
        <taxon>Bacteria</taxon>
        <taxon>Pseudomonadati</taxon>
        <taxon>Pseudomonadota</taxon>
        <taxon>Gammaproteobacteria</taxon>
        <taxon>Enterobacterales</taxon>
        <taxon>Erwiniaceae</taxon>
        <taxon>Izhakiella</taxon>
    </lineage>
</organism>
<dbReference type="PANTHER" id="PTHR33221:SF15">
    <property type="entry name" value="HTH-TYPE TRANSCRIPTIONAL REGULATOR YWGB-RELATED"/>
    <property type="match status" value="1"/>
</dbReference>
<keyword evidence="4" id="KW-0411">Iron-sulfur</keyword>
<keyword evidence="1" id="KW-0678">Repressor</keyword>
<dbReference type="RefSeq" id="WP_078002160.1">
    <property type="nucleotide sequence ID" value="NZ_MRUL01000004.1"/>
</dbReference>
<dbReference type="Proteomes" id="UP000190667">
    <property type="component" value="Unassembled WGS sequence"/>
</dbReference>
<keyword evidence="8" id="KW-1185">Reference proteome</keyword>
<keyword evidence="5" id="KW-0805">Transcription regulation</keyword>
<gene>
    <name evidence="7" type="ORF">BTJ39_08010</name>
</gene>
<evidence type="ECO:0000256" key="1">
    <source>
        <dbReference type="ARBA" id="ARBA00022491"/>
    </source>
</evidence>
<keyword evidence="2" id="KW-0479">Metal-binding</keyword>
<keyword evidence="2" id="KW-0001">2Fe-2S</keyword>
<evidence type="ECO:0000256" key="4">
    <source>
        <dbReference type="ARBA" id="ARBA00023014"/>
    </source>
</evidence>
<keyword evidence="6" id="KW-0804">Transcription</keyword>
<evidence type="ECO:0000256" key="3">
    <source>
        <dbReference type="ARBA" id="ARBA00023004"/>
    </source>
</evidence>
<dbReference type="OrthoDB" id="9808360at2"/>
<dbReference type="GO" id="GO:0003700">
    <property type="term" value="F:DNA-binding transcription factor activity"/>
    <property type="evidence" value="ECO:0007669"/>
    <property type="project" value="TreeGrafter"/>
</dbReference>
<dbReference type="AlphaFoldDB" id="A0A1S8YMR2"/>
<evidence type="ECO:0000256" key="2">
    <source>
        <dbReference type="ARBA" id="ARBA00022714"/>
    </source>
</evidence>
<evidence type="ECO:0000313" key="7">
    <source>
        <dbReference type="EMBL" id="OON40350.1"/>
    </source>
</evidence>
<dbReference type="InterPro" id="IPR036390">
    <property type="entry name" value="WH_DNA-bd_sf"/>
</dbReference>
<dbReference type="PROSITE" id="PS51197">
    <property type="entry name" value="HTH_RRF2_2"/>
    <property type="match status" value="1"/>
</dbReference>